<evidence type="ECO:0000313" key="2">
    <source>
        <dbReference type="EMBL" id="KZV83870.1"/>
    </source>
</evidence>
<feature type="compositionally biased region" description="Polar residues" evidence="1">
    <location>
        <begin position="115"/>
        <end position="142"/>
    </location>
</feature>
<organism evidence="2 3">
    <name type="scientific">Exidia glandulosa HHB12029</name>
    <dbReference type="NCBI Taxonomy" id="1314781"/>
    <lineage>
        <taxon>Eukaryota</taxon>
        <taxon>Fungi</taxon>
        <taxon>Dikarya</taxon>
        <taxon>Basidiomycota</taxon>
        <taxon>Agaricomycotina</taxon>
        <taxon>Agaricomycetes</taxon>
        <taxon>Auriculariales</taxon>
        <taxon>Exidiaceae</taxon>
        <taxon>Exidia</taxon>
    </lineage>
</organism>
<feature type="compositionally biased region" description="Polar residues" evidence="1">
    <location>
        <begin position="37"/>
        <end position="57"/>
    </location>
</feature>
<evidence type="ECO:0000313" key="3">
    <source>
        <dbReference type="Proteomes" id="UP000077266"/>
    </source>
</evidence>
<dbReference type="Proteomes" id="UP000077266">
    <property type="component" value="Unassembled WGS sequence"/>
</dbReference>
<sequence>MTNSPVASDNDCCPSSATSLWGNPGCLSPKGPRPASVDSQNGNCTVAPSDTSLQEFSAQDHDYDPQNPPLRGLDSFLLLSSVPTHPVISYKNHTVFPMEAGAAPGNKQTAPPGGASQNPPTNIPASPSQTSTSVAQDDSSGDGSPRKRRAAADKALEKLQTSAPPSPAKTPSRSNSFVIAEDARQLAVEQIRTKTLDNEKALADIKKDLARLKATADGAKELSPKWATIVTGLQARVSRLESGQDTLDGRVDSLATKAADAHSRIDAVHAEVADLRDARDTAIATADKDYGEFISYRTYSEDQLLAGYRRDEQLRELVGELRSDVSSLRRGEVPPARPTFLPGPPRGFSPPPRRGRDEDDEELVAPASKRSRARSPPRTGTDEMDVEVMPPPPARNAPTPQAADRPPAARAPSPALPTPRADLTYAAADGDPGDDSCVTCIIGKPTPSATPFAWARDGDNLKAVQDLCARISPLCPPPILSFDRKGTVAAVFRYFKFVDRARFLSFMSYWRARPAAYKNLVAIAVADADDADPMPSADPTPSLGALLREHTAQPRATGGSRAGDRRAGERRQYQRSRQNQS</sequence>
<feature type="compositionally biased region" description="Pro residues" evidence="1">
    <location>
        <begin position="335"/>
        <end position="352"/>
    </location>
</feature>
<accession>A0A165D688</accession>
<feature type="region of interest" description="Disordered" evidence="1">
    <location>
        <begin position="532"/>
        <end position="581"/>
    </location>
</feature>
<feature type="compositionally biased region" description="Low complexity" evidence="1">
    <location>
        <begin position="396"/>
        <end position="421"/>
    </location>
</feature>
<dbReference type="Gene3D" id="1.20.5.340">
    <property type="match status" value="1"/>
</dbReference>
<gene>
    <name evidence="2" type="ORF">EXIGLDRAFT_701023</name>
</gene>
<feature type="region of interest" description="Disordered" evidence="1">
    <location>
        <begin position="99"/>
        <end position="175"/>
    </location>
</feature>
<protein>
    <submittedName>
        <fullName evidence="2">Uncharacterized protein</fullName>
    </submittedName>
</protein>
<dbReference type="AlphaFoldDB" id="A0A165D688"/>
<feature type="region of interest" description="Disordered" evidence="1">
    <location>
        <begin position="23"/>
        <end position="69"/>
    </location>
</feature>
<keyword evidence="3" id="KW-1185">Reference proteome</keyword>
<proteinExistence type="predicted"/>
<dbReference type="EMBL" id="KV426251">
    <property type="protein sequence ID" value="KZV83870.1"/>
    <property type="molecule type" value="Genomic_DNA"/>
</dbReference>
<feature type="compositionally biased region" description="Basic and acidic residues" evidence="1">
    <location>
        <begin position="562"/>
        <end position="572"/>
    </location>
</feature>
<reference evidence="2 3" key="1">
    <citation type="journal article" date="2016" name="Mol. Biol. Evol.">
        <title>Comparative Genomics of Early-Diverging Mushroom-Forming Fungi Provides Insights into the Origins of Lignocellulose Decay Capabilities.</title>
        <authorList>
            <person name="Nagy L.G."/>
            <person name="Riley R."/>
            <person name="Tritt A."/>
            <person name="Adam C."/>
            <person name="Daum C."/>
            <person name="Floudas D."/>
            <person name="Sun H."/>
            <person name="Yadav J.S."/>
            <person name="Pangilinan J."/>
            <person name="Larsson K.H."/>
            <person name="Matsuura K."/>
            <person name="Barry K."/>
            <person name="Labutti K."/>
            <person name="Kuo R."/>
            <person name="Ohm R.A."/>
            <person name="Bhattacharya S.S."/>
            <person name="Shirouzu T."/>
            <person name="Yoshinaga Y."/>
            <person name="Martin F.M."/>
            <person name="Grigoriev I.V."/>
            <person name="Hibbett D.S."/>
        </authorList>
    </citation>
    <scope>NUCLEOTIDE SEQUENCE [LARGE SCALE GENOMIC DNA]</scope>
    <source>
        <strain evidence="2 3">HHB12029</strain>
    </source>
</reference>
<name>A0A165D688_EXIGL</name>
<evidence type="ECO:0000256" key="1">
    <source>
        <dbReference type="SAM" id="MobiDB-lite"/>
    </source>
</evidence>
<dbReference type="InParanoid" id="A0A165D688"/>
<feature type="region of interest" description="Disordered" evidence="1">
    <location>
        <begin position="324"/>
        <end position="429"/>
    </location>
</feature>